<dbReference type="PANTHER" id="PTHR30290">
    <property type="entry name" value="PERIPLASMIC BINDING COMPONENT OF ABC TRANSPORTER"/>
    <property type="match status" value="1"/>
</dbReference>
<dbReference type="Proteomes" id="UP000285295">
    <property type="component" value="Unassembled WGS sequence"/>
</dbReference>
<proteinExistence type="inferred from homology"/>
<dbReference type="GO" id="GO:0015833">
    <property type="term" value="P:peptide transport"/>
    <property type="evidence" value="ECO:0007669"/>
    <property type="project" value="TreeGrafter"/>
</dbReference>
<dbReference type="OrthoDB" id="9803988at2"/>
<dbReference type="PIRSF" id="PIRSF002741">
    <property type="entry name" value="MppA"/>
    <property type="match status" value="1"/>
</dbReference>
<dbReference type="Gene3D" id="3.10.105.10">
    <property type="entry name" value="Dipeptide-binding Protein, Domain 3"/>
    <property type="match status" value="1"/>
</dbReference>
<gene>
    <name evidence="6" type="ORF">D2T31_15835</name>
</gene>
<evidence type="ECO:0000256" key="2">
    <source>
        <dbReference type="ARBA" id="ARBA00005695"/>
    </source>
</evidence>
<dbReference type="SUPFAM" id="SSF53850">
    <property type="entry name" value="Periplasmic binding protein-like II"/>
    <property type="match status" value="1"/>
</dbReference>
<feature type="chain" id="PRO_5019075500" evidence="4">
    <location>
        <begin position="30"/>
        <end position="534"/>
    </location>
</feature>
<evidence type="ECO:0000256" key="3">
    <source>
        <dbReference type="ARBA" id="ARBA00022729"/>
    </source>
</evidence>
<reference evidence="6 7" key="2">
    <citation type="submission" date="2019-01" db="EMBL/GenBank/DDBJ databases">
        <authorList>
            <person name="Li Y."/>
        </authorList>
    </citation>
    <scope>NUCLEOTIDE SEQUENCE [LARGE SCALE GENOMIC DNA]</scope>
    <source>
        <strain evidence="6 7">D19-10-3-21</strain>
    </source>
</reference>
<evidence type="ECO:0000313" key="6">
    <source>
        <dbReference type="EMBL" id="RWR27704.1"/>
    </source>
</evidence>
<dbReference type="InterPro" id="IPR039424">
    <property type="entry name" value="SBP_5"/>
</dbReference>
<dbReference type="PANTHER" id="PTHR30290:SF38">
    <property type="entry name" value="D,D-DIPEPTIDE-BINDING PERIPLASMIC PROTEIN DDPA-RELATED"/>
    <property type="match status" value="1"/>
</dbReference>
<dbReference type="CDD" id="cd08517">
    <property type="entry name" value="PBP2_NikA_DppA_OppA_like_13"/>
    <property type="match status" value="1"/>
</dbReference>
<dbReference type="AlphaFoldDB" id="A0A443K4M7"/>
<dbReference type="Gene3D" id="3.40.190.10">
    <property type="entry name" value="Periplasmic binding protein-like II"/>
    <property type="match status" value="1"/>
</dbReference>
<dbReference type="Gene3D" id="3.90.76.10">
    <property type="entry name" value="Dipeptide-binding Protein, Domain 1"/>
    <property type="match status" value="1"/>
</dbReference>
<dbReference type="GO" id="GO:0043190">
    <property type="term" value="C:ATP-binding cassette (ABC) transporter complex"/>
    <property type="evidence" value="ECO:0007669"/>
    <property type="project" value="InterPro"/>
</dbReference>
<dbReference type="InterPro" id="IPR000914">
    <property type="entry name" value="SBP_5_dom"/>
</dbReference>
<reference evidence="6 7" key="1">
    <citation type="submission" date="2019-01" db="EMBL/GenBank/DDBJ databases">
        <title>Sinorhodobacter populi sp. nov. isolated from the symptomatic bark tissue of Populus euramericana canker.</title>
        <authorList>
            <person name="Xu G."/>
        </authorList>
    </citation>
    <scope>NUCLEOTIDE SEQUENCE [LARGE SCALE GENOMIC DNA]</scope>
    <source>
        <strain evidence="6 7">D19-10-3-21</strain>
    </source>
</reference>
<name>A0A443K4M7_9RHOB</name>
<organism evidence="6 7">
    <name type="scientific">Paenirhodobacter populi</name>
    <dbReference type="NCBI Taxonomy" id="2306993"/>
    <lineage>
        <taxon>Bacteria</taxon>
        <taxon>Pseudomonadati</taxon>
        <taxon>Pseudomonadota</taxon>
        <taxon>Alphaproteobacteria</taxon>
        <taxon>Rhodobacterales</taxon>
        <taxon>Rhodobacter group</taxon>
        <taxon>Paenirhodobacter</taxon>
    </lineage>
</organism>
<evidence type="ECO:0000259" key="5">
    <source>
        <dbReference type="Pfam" id="PF00496"/>
    </source>
</evidence>
<accession>A0A443K4M7</accession>
<dbReference type="Pfam" id="PF00496">
    <property type="entry name" value="SBP_bac_5"/>
    <property type="match status" value="1"/>
</dbReference>
<dbReference type="EMBL" id="SAUX01000019">
    <property type="protein sequence ID" value="RWR27704.1"/>
    <property type="molecule type" value="Genomic_DNA"/>
</dbReference>
<comment type="caution">
    <text evidence="6">The sequence shown here is derived from an EMBL/GenBank/DDBJ whole genome shotgun (WGS) entry which is preliminary data.</text>
</comment>
<dbReference type="GO" id="GO:0030288">
    <property type="term" value="C:outer membrane-bounded periplasmic space"/>
    <property type="evidence" value="ECO:0007669"/>
    <property type="project" value="UniProtKB-ARBA"/>
</dbReference>
<comment type="similarity">
    <text evidence="2">Belongs to the bacterial solute-binding protein 5 family.</text>
</comment>
<evidence type="ECO:0000313" key="7">
    <source>
        <dbReference type="Proteomes" id="UP000285295"/>
    </source>
</evidence>
<keyword evidence="3 4" id="KW-0732">Signal</keyword>
<evidence type="ECO:0000256" key="4">
    <source>
        <dbReference type="SAM" id="SignalP"/>
    </source>
</evidence>
<feature type="domain" description="Solute-binding protein family 5" evidence="5">
    <location>
        <begin position="82"/>
        <end position="446"/>
    </location>
</feature>
<evidence type="ECO:0000256" key="1">
    <source>
        <dbReference type="ARBA" id="ARBA00004418"/>
    </source>
</evidence>
<dbReference type="GO" id="GO:1904680">
    <property type="term" value="F:peptide transmembrane transporter activity"/>
    <property type="evidence" value="ECO:0007669"/>
    <property type="project" value="TreeGrafter"/>
</dbReference>
<protein>
    <submittedName>
        <fullName evidence="6">ABC transporter substrate-binding protein</fullName>
    </submittedName>
</protein>
<sequence length="534" mass="59241">MKRRDFFLSLSAGLIGAHTALGLSRAAFAAADGAPKTGGTLTATVWPEPTAGITTVHNFYPNAVVGSNIFDGLVTYDADFNPQPQLAESWEVSDDQLTLTFHLRDGVRWHDGTPFTSADVQYSATEAWKKLHSRGRITFANLESVETPDPLTVVFRLSKPSPILLSALGAAESLILPRHLYEGTDIKDNPHNLAPVGTGAFKVAEWKRGEHILLIRNEDYWDKGKPYLDRLIFRIIPDEAGRAAALETGEVLYAPYDPAPFADVARLRENPELVIENNGYDWQAQLHLIEFNLRNPILADLRVRQAIYHAIPRQELIDVALYGLGREATSPIIHNARYFKADLPSYPFDPVKAEALLDEAGHPRGADGIRFKLRIDRQVLPAYISSSEFLRQTLKRAGIEIEIQARDTAGALKAVYTDYDFDLNNLIISSYKEPQMGLLRLFYSKNAKPGVPYIVASGYQSAEADALIETISTETDPAERARLFGRLQEIILTDLPVAPLYEVQHYTAHNRGVKGVEANPDSGISSLKSIWLEG</sequence>
<feature type="signal peptide" evidence="4">
    <location>
        <begin position="1"/>
        <end position="29"/>
    </location>
</feature>
<dbReference type="InterPro" id="IPR030678">
    <property type="entry name" value="Peptide/Ni-bd"/>
</dbReference>
<comment type="subcellular location">
    <subcellularLocation>
        <location evidence="1">Periplasm</location>
    </subcellularLocation>
</comment>